<dbReference type="GeneID" id="4781689"/>
<comment type="caution">
    <text evidence="7">Lacks conserved residue(s) required for the propagation of feature annotation.</text>
</comment>
<feature type="region of interest" description="LID" evidence="7">
    <location>
        <begin position="108"/>
        <end position="118"/>
    </location>
</feature>
<evidence type="ECO:0000256" key="5">
    <source>
        <dbReference type="ARBA" id="ARBA00022777"/>
    </source>
</evidence>
<reference evidence="8 9" key="1">
    <citation type="journal article" date="2007" name="Archaea">
        <title>The genome of Hyperthermus butylicus: a sulfur-reducing, peptide fermenting, neutrophilic Crenarchaeote growing up to 108 degrees C.</title>
        <authorList>
            <person name="Brugger K."/>
            <person name="Chen L."/>
            <person name="Stark M."/>
            <person name="Zibat A."/>
            <person name="Redder P."/>
            <person name="Ruepp A."/>
            <person name="Awayez M."/>
            <person name="She Q."/>
            <person name="Garrett R.A."/>
            <person name="Klenk H.P."/>
        </authorList>
    </citation>
    <scope>NUCLEOTIDE SEQUENCE [LARGE SCALE GENOMIC DNA]</scope>
    <source>
        <strain evidence="9">DSM 5456 / JCM 9403 / PLM1-5</strain>
    </source>
</reference>
<evidence type="ECO:0000256" key="2">
    <source>
        <dbReference type="ARBA" id="ARBA00022552"/>
    </source>
</evidence>
<dbReference type="GO" id="GO:0042274">
    <property type="term" value="P:ribosomal small subunit biogenesis"/>
    <property type="evidence" value="ECO:0007669"/>
    <property type="project" value="UniProtKB-UniRule"/>
</dbReference>
<feature type="binding site" evidence="7">
    <location>
        <position position="16"/>
    </location>
    <ligand>
        <name>ATP</name>
        <dbReference type="ChEBI" id="CHEBI:30616"/>
    </ligand>
</feature>
<dbReference type="EMBL" id="CP000493">
    <property type="protein sequence ID" value="ABM80342.1"/>
    <property type="molecule type" value="Genomic_DNA"/>
</dbReference>
<dbReference type="InterPro" id="IPR027417">
    <property type="entry name" value="P-loop_NTPase"/>
</dbReference>
<dbReference type="GO" id="GO:0006364">
    <property type="term" value="P:rRNA processing"/>
    <property type="evidence" value="ECO:0007669"/>
    <property type="project" value="UniProtKB-KW"/>
</dbReference>
<feature type="binding site" evidence="7">
    <location>
        <position position="18"/>
    </location>
    <ligand>
        <name>ATP</name>
        <dbReference type="ChEBI" id="CHEBI:30616"/>
    </ligand>
</feature>
<dbReference type="AlphaFoldDB" id="A2BK31"/>
<keyword evidence="1 7" id="KW-0690">Ribosome biogenesis</keyword>
<evidence type="ECO:0000313" key="9">
    <source>
        <dbReference type="Proteomes" id="UP000002593"/>
    </source>
</evidence>
<dbReference type="EC" id="2.7.4.3" evidence="7"/>
<dbReference type="eggNOG" id="arCOG01038">
    <property type="taxonomic scope" value="Archaea"/>
</dbReference>
<feature type="binding site" evidence="7">
    <location>
        <position position="13"/>
    </location>
    <ligand>
        <name>ATP</name>
        <dbReference type="ChEBI" id="CHEBI:30616"/>
    </ligand>
</feature>
<gene>
    <name evidence="8" type="ordered locus">Hbut_0480</name>
</gene>
<dbReference type="GO" id="GO:0016887">
    <property type="term" value="F:ATP hydrolysis activity"/>
    <property type="evidence" value="ECO:0007669"/>
    <property type="project" value="InterPro"/>
</dbReference>
<dbReference type="STRING" id="415426.Hbut_0480"/>
<dbReference type="Gene3D" id="3.40.50.300">
    <property type="entry name" value="P-loop containing nucleotide triphosphate hydrolases"/>
    <property type="match status" value="1"/>
</dbReference>
<comment type="catalytic activity">
    <reaction evidence="7">
        <text>ATP + H2O = ADP + phosphate + H(+)</text>
        <dbReference type="Rhea" id="RHEA:13065"/>
        <dbReference type="ChEBI" id="CHEBI:15377"/>
        <dbReference type="ChEBI" id="CHEBI:15378"/>
        <dbReference type="ChEBI" id="CHEBI:30616"/>
        <dbReference type="ChEBI" id="CHEBI:43474"/>
        <dbReference type="ChEBI" id="CHEBI:456216"/>
    </reaction>
</comment>
<protein>
    <recommendedName>
        <fullName evidence="7">Putative adenylate kinase</fullName>
        <shortName evidence="7">AK</shortName>
        <ecNumber evidence="7">2.7.4.3</ecNumber>
    </recommendedName>
    <alternativeName>
        <fullName evidence="7">ATP-AMP transphosphorylase</fullName>
    </alternativeName>
</protein>
<keyword evidence="9" id="KW-1185">Reference proteome</keyword>
<organism evidence="8 9">
    <name type="scientific">Hyperthermus butylicus (strain DSM 5456 / JCM 9403 / PLM1-5)</name>
    <dbReference type="NCBI Taxonomy" id="415426"/>
    <lineage>
        <taxon>Archaea</taxon>
        <taxon>Thermoproteota</taxon>
        <taxon>Thermoprotei</taxon>
        <taxon>Desulfurococcales</taxon>
        <taxon>Pyrodictiaceae</taxon>
        <taxon>Hyperthermus</taxon>
    </lineage>
</organism>
<dbReference type="GO" id="GO:0005524">
    <property type="term" value="F:ATP binding"/>
    <property type="evidence" value="ECO:0007669"/>
    <property type="project" value="UniProtKB-UniRule"/>
</dbReference>
<dbReference type="PANTHER" id="PTHR12595:SF0">
    <property type="entry name" value="ADENYLATE KINASE ISOENZYME 6"/>
    <property type="match status" value="1"/>
</dbReference>
<comment type="function">
    <text evidence="7">Broad-specificity nucleoside monophosphate (NMP) kinase that catalyzes the reversible transfer of the terminal phosphate group between nucleoside triphosphates and monophosphates. Has also ATPase activity. Involved in the late maturation steps of the 30S ribosomal particles, specifically 16S rRNA maturation. While NMP activity is not required for ribosome maturation, ATPase activity is. Associates transiently with small ribosomal subunit protein uS11. ATP hydrolysis breaks the interaction with uS11. May temporarily remove uS11 from the ribosome to enable a conformational change of the ribosomal RNA that is needed for the final maturation step of the small ribosomal subunit.</text>
</comment>
<name>A2BK31_HYPBU</name>
<dbReference type="Pfam" id="PF13238">
    <property type="entry name" value="AAA_18"/>
    <property type="match status" value="1"/>
</dbReference>
<feature type="binding site" evidence="7">
    <location>
        <position position="15"/>
    </location>
    <ligand>
        <name>ATP</name>
        <dbReference type="ChEBI" id="CHEBI:30616"/>
    </ligand>
</feature>
<keyword evidence="2 7" id="KW-0698">rRNA processing</keyword>
<keyword evidence="4 7" id="KW-0547">Nucleotide-binding</keyword>
<accession>A2BK31</accession>
<sequence>MERGLLVIAGTPGAGKSVLGSRLARLLKLRFTTISWLVLYNGLWVEYDAQRRSFVIDYEGLLKLLTGLRGYIVETHWLEPFEELGREHVEFIVVVRCNPLILLERLKRRGWPARKIIENVEAELVGVIASEARSLLDKGIPVFEVVTSNTTPDKLALEVLEAIRLRKTRCCIDWLSVLREEELSRLISSLEELGGEVGSR</sequence>
<dbReference type="GO" id="GO:0004017">
    <property type="term" value="F:AMP kinase activity"/>
    <property type="evidence" value="ECO:0007669"/>
    <property type="project" value="UniProtKB-UniRule"/>
</dbReference>
<comment type="similarity">
    <text evidence="7">Belongs to the adenylate kinase family. AK6 subfamily.</text>
</comment>
<dbReference type="HAMAP" id="MF_00039">
    <property type="entry name" value="Adenylate_kinase_AK6"/>
    <property type="match status" value="1"/>
</dbReference>
<dbReference type="InterPro" id="IPR020618">
    <property type="entry name" value="Adenyl_kinase_AK6"/>
</dbReference>
<dbReference type="KEGG" id="hbu:Hbut_0480"/>
<keyword evidence="6 7" id="KW-0067">ATP-binding</keyword>
<feature type="binding site" evidence="7">
    <location>
        <position position="109"/>
    </location>
    <ligand>
        <name>ATP</name>
        <dbReference type="ChEBI" id="CHEBI:30616"/>
    </ligand>
</feature>
<keyword evidence="5 7" id="KW-0418">Kinase</keyword>
<dbReference type="SUPFAM" id="SSF52540">
    <property type="entry name" value="P-loop containing nucleoside triphosphate hydrolases"/>
    <property type="match status" value="1"/>
</dbReference>
<evidence type="ECO:0000256" key="7">
    <source>
        <dbReference type="HAMAP-Rule" id="MF_00039"/>
    </source>
</evidence>
<evidence type="ECO:0000256" key="1">
    <source>
        <dbReference type="ARBA" id="ARBA00022517"/>
    </source>
</evidence>
<evidence type="ECO:0000313" key="8">
    <source>
        <dbReference type="EMBL" id="ABM80342.1"/>
    </source>
</evidence>
<dbReference type="OrthoDB" id="8730at2157"/>
<dbReference type="HOGENOM" id="CLU_079096_0_0_2"/>
<dbReference type="PANTHER" id="PTHR12595">
    <property type="entry name" value="POS9-ACTIVATING FACTOR FAP7-RELATED"/>
    <property type="match status" value="1"/>
</dbReference>
<dbReference type="RefSeq" id="WP_011821660.1">
    <property type="nucleotide sequence ID" value="NC_008818.1"/>
</dbReference>
<comment type="subunit">
    <text evidence="7">Interacts with uS11. Not a structural component of 40S pre-ribosomes, but transiently interacts with them by binding to uS11.</text>
</comment>
<comment type="catalytic activity">
    <reaction evidence="7">
        <text>AMP + ATP = 2 ADP</text>
        <dbReference type="Rhea" id="RHEA:12973"/>
        <dbReference type="ChEBI" id="CHEBI:30616"/>
        <dbReference type="ChEBI" id="CHEBI:456215"/>
        <dbReference type="ChEBI" id="CHEBI:456216"/>
        <dbReference type="EC" id="2.7.4.3"/>
    </reaction>
</comment>
<evidence type="ECO:0000256" key="6">
    <source>
        <dbReference type="ARBA" id="ARBA00022840"/>
    </source>
</evidence>
<keyword evidence="3 7" id="KW-0808">Transferase</keyword>
<evidence type="ECO:0000256" key="4">
    <source>
        <dbReference type="ARBA" id="ARBA00022741"/>
    </source>
</evidence>
<dbReference type="EnsemblBacteria" id="ABM80342">
    <property type="protein sequence ID" value="ABM80342"/>
    <property type="gene ID" value="Hbut_0480"/>
</dbReference>
<evidence type="ECO:0000256" key="3">
    <source>
        <dbReference type="ARBA" id="ARBA00022679"/>
    </source>
</evidence>
<proteinExistence type="inferred from homology"/>
<feature type="binding site" evidence="7">
    <location>
        <position position="17"/>
    </location>
    <ligand>
        <name>ATP</name>
        <dbReference type="ChEBI" id="CHEBI:30616"/>
    </ligand>
</feature>
<dbReference type="Proteomes" id="UP000002593">
    <property type="component" value="Chromosome"/>
</dbReference>